<proteinExistence type="predicted"/>
<feature type="chain" id="PRO_5020185834" evidence="1">
    <location>
        <begin position="25"/>
        <end position="95"/>
    </location>
</feature>
<sequence length="95" mass="9627">MNKPLLRTVLLFCALSAPINFAQAALMRNIFESCAFGAGALASTTYLGLTPALSSGVLTLPATEVIAANAMIGCGVGAVGATAATLTGWIYDSLF</sequence>
<evidence type="ECO:0000313" key="2">
    <source>
        <dbReference type="EMBL" id="TCT24108.1"/>
    </source>
</evidence>
<organism evidence="2 3">
    <name type="scientific">Thiobaca trueperi</name>
    <dbReference type="NCBI Taxonomy" id="127458"/>
    <lineage>
        <taxon>Bacteria</taxon>
        <taxon>Pseudomonadati</taxon>
        <taxon>Pseudomonadota</taxon>
        <taxon>Gammaproteobacteria</taxon>
        <taxon>Chromatiales</taxon>
        <taxon>Chromatiaceae</taxon>
        <taxon>Thiobaca</taxon>
    </lineage>
</organism>
<evidence type="ECO:0000313" key="3">
    <source>
        <dbReference type="Proteomes" id="UP000295717"/>
    </source>
</evidence>
<evidence type="ECO:0000256" key="1">
    <source>
        <dbReference type="SAM" id="SignalP"/>
    </source>
</evidence>
<dbReference type="AlphaFoldDB" id="A0A4R3N4K3"/>
<dbReference type="Proteomes" id="UP000295717">
    <property type="component" value="Unassembled WGS sequence"/>
</dbReference>
<dbReference type="EMBL" id="SMAO01000001">
    <property type="protein sequence ID" value="TCT24108.1"/>
    <property type="molecule type" value="Genomic_DNA"/>
</dbReference>
<accession>A0A4R3N4K3</accession>
<keyword evidence="1" id="KW-0732">Signal</keyword>
<gene>
    <name evidence="2" type="ORF">EDC35_101428</name>
</gene>
<protein>
    <submittedName>
        <fullName evidence="2">Uncharacterized protein</fullName>
    </submittedName>
</protein>
<comment type="caution">
    <text evidence="2">The sequence shown here is derived from an EMBL/GenBank/DDBJ whole genome shotgun (WGS) entry which is preliminary data.</text>
</comment>
<dbReference type="RefSeq" id="WP_132975241.1">
    <property type="nucleotide sequence ID" value="NZ_SMAO01000001.1"/>
</dbReference>
<keyword evidence="3" id="KW-1185">Reference proteome</keyword>
<feature type="signal peptide" evidence="1">
    <location>
        <begin position="1"/>
        <end position="24"/>
    </location>
</feature>
<reference evidence="2 3" key="1">
    <citation type="submission" date="2019-03" db="EMBL/GenBank/DDBJ databases">
        <title>Genomic Encyclopedia of Type Strains, Phase IV (KMG-IV): sequencing the most valuable type-strain genomes for metagenomic binning, comparative biology and taxonomic classification.</title>
        <authorList>
            <person name="Goeker M."/>
        </authorList>
    </citation>
    <scope>NUCLEOTIDE SEQUENCE [LARGE SCALE GENOMIC DNA]</scope>
    <source>
        <strain evidence="2 3">DSM 13587</strain>
    </source>
</reference>
<name>A0A4R3N4K3_9GAMM</name>